<name>A0A0G1RMV9_9BACT</name>
<proteinExistence type="predicted"/>
<dbReference type="PATRIC" id="fig|1618619.3.peg.324"/>
<dbReference type="Proteomes" id="UP000034569">
    <property type="component" value="Unassembled WGS sequence"/>
</dbReference>
<dbReference type="AlphaFoldDB" id="A0A0G1RMV9"/>
<evidence type="ECO:0000313" key="3">
    <source>
        <dbReference type="Proteomes" id="UP000034569"/>
    </source>
</evidence>
<dbReference type="InterPro" id="IPR054597">
    <property type="entry name" value="FeeM_cat"/>
</dbReference>
<evidence type="ECO:0000313" key="2">
    <source>
        <dbReference type="EMBL" id="KKU22255.1"/>
    </source>
</evidence>
<dbReference type="Pfam" id="PF21926">
    <property type="entry name" value="FeeM"/>
    <property type="match status" value="1"/>
</dbReference>
<dbReference type="SUPFAM" id="SSF55729">
    <property type="entry name" value="Acyl-CoA N-acyltransferases (Nat)"/>
    <property type="match status" value="1"/>
</dbReference>
<gene>
    <name evidence="2" type="ORF">UX33_C0014G0023</name>
</gene>
<protein>
    <recommendedName>
        <fullName evidence="1">N-acyl amino acid synthase FeeM catalytic core domain-containing protein</fullName>
    </recommendedName>
</protein>
<accession>A0A0G1RMV9</accession>
<evidence type="ECO:0000259" key="1">
    <source>
        <dbReference type="Pfam" id="PF21926"/>
    </source>
</evidence>
<dbReference type="Gene3D" id="3.40.630.30">
    <property type="match status" value="1"/>
</dbReference>
<organism evidence="2 3">
    <name type="scientific">Candidatus Azambacteria bacterium GW2011_GWC1_46_13</name>
    <dbReference type="NCBI Taxonomy" id="1618619"/>
    <lineage>
        <taxon>Bacteria</taxon>
        <taxon>Candidatus Azamiibacteriota</taxon>
    </lineage>
</organism>
<reference evidence="2 3" key="1">
    <citation type="journal article" date="2015" name="Nature">
        <title>rRNA introns, odd ribosomes, and small enigmatic genomes across a large radiation of phyla.</title>
        <authorList>
            <person name="Brown C.T."/>
            <person name="Hug L.A."/>
            <person name="Thomas B.C."/>
            <person name="Sharon I."/>
            <person name="Castelle C.J."/>
            <person name="Singh A."/>
            <person name="Wilkins M.J."/>
            <person name="Williams K.H."/>
            <person name="Banfield J.F."/>
        </authorList>
    </citation>
    <scope>NUCLEOTIDE SEQUENCE [LARGE SCALE GENOMIC DNA]</scope>
</reference>
<comment type="caution">
    <text evidence="2">The sequence shown here is derived from an EMBL/GenBank/DDBJ whole genome shotgun (WGS) entry which is preliminary data.</text>
</comment>
<dbReference type="EMBL" id="LCLU01000014">
    <property type="protein sequence ID" value="KKU22255.1"/>
    <property type="molecule type" value="Genomic_DNA"/>
</dbReference>
<sequence length="187" mass="21524">MALIIKRAETREEIEAAQGLAQEVYVEELNFVDMNDFKRATEPYEDCSLSFVAIMNGKVVGTMKLVSHYGTGKLPMEEAFELPDFLTHQRERALEVSRAAIRKDIRGDKISHAILLGMLKAIYLYAKENHFVYLAACMYPQIFKTLAEKLNWNFQWIGAGNADLFKQFLIPVILEIRDENVNFEIKK</sequence>
<feature type="domain" description="N-acyl amino acid synthase FeeM catalytic core" evidence="1">
    <location>
        <begin position="17"/>
        <end position="136"/>
    </location>
</feature>
<dbReference type="InterPro" id="IPR016181">
    <property type="entry name" value="Acyl_CoA_acyltransferase"/>
</dbReference>